<dbReference type="Proteomes" id="UP001146793">
    <property type="component" value="Unassembled WGS sequence"/>
</dbReference>
<keyword evidence="1" id="KW-0812">Transmembrane</keyword>
<evidence type="ECO:0000313" key="3">
    <source>
        <dbReference type="Proteomes" id="UP001146793"/>
    </source>
</evidence>
<feature type="transmembrane region" description="Helical" evidence="1">
    <location>
        <begin position="42"/>
        <end position="71"/>
    </location>
</feature>
<sequence>MKYINEAKTDLLKLYPHLLKIQPNRVKSLVLSSEPMIQGTGAIFLLLVISVFINYFVNTTLIIVVATLFNFWFPKIEASSNLDLESLKKQKIWIKYALSILFVFPLLFLRFASGWIGYVATGVAHASLLYEYGWRLYSYFGDRLEELTKAK</sequence>
<comment type="caution">
    <text evidence="2">The sequence shown here is derived from an EMBL/GenBank/DDBJ whole genome shotgun (WGS) entry which is preliminary data.</text>
</comment>
<proteinExistence type="predicted"/>
<keyword evidence="1" id="KW-1133">Transmembrane helix</keyword>
<keyword evidence="1" id="KW-0472">Membrane</keyword>
<dbReference type="EMBL" id="JANTQA010000072">
    <property type="protein sequence ID" value="KAJ3424286.1"/>
    <property type="molecule type" value="Genomic_DNA"/>
</dbReference>
<evidence type="ECO:0000313" key="2">
    <source>
        <dbReference type="EMBL" id="KAJ3424286.1"/>
    </source>
</evidence>
<reference evidence="2" key="1">
    <citation type="submission" date="2022-08" db="EMBL/GenBank/DDBJ databases">
        <title>Novel sulphate-reducing endosymbionts in the free-living metamonad Anaeramoeba.</title>
        <authorList>
            <person name="Jerlstrom-Hultqvist J."/>
            <person name="Cepicka I."/>
            <person name="Gallot-Lavallee L."/>
            <person name="Salas-Leiva D."/>
            <person name="Curtis B.A."/>
            <person name="Zahonova K."/>
            <person name="Pipaliya S."/>
            <person name="Dacks J."/>
            <person name="Roger A.J."/>
        </authorList>
    </citation>
    <scope>NUCLEOTIDE SEQUENCE</scope>
    <source>
        <strain evidence="2">Busselton2</strain>
    </source>
</reference>
<evidence type="ECO:0000256" key="1">
    <source>
        <dbReference type="SAM" id="Phobius"/>
    </source>
</evidence>
<gene>
    <name evidence="2" type="ORF">M0812_29004</name>
</gene>
<organism evidence="2 3">
    <name type="scientific">Anaeramoeba flamelloides</name>
    <dbReference type="NCBI Taxonomy" id="1746091"/>
    <lineage>
        <taxon>Eukaryota</taxon>
        <taxon>Metamonada</taxon>
        <taxon>Anaeramoebidae</taxon>
        <taxon>Anaeramoeba</taxon>
    </lineage>
</organism>
<accession>A0AAV7Y6V8</accession>
<protein>
    <submittedName>
        <fullName evidence="2">Uncharacterized protein</fullName>
    </submittedName>
</protein>
<name>A0AAV7Y6V8_9EUKA</name>
<dbReference type="AlphaFoldDB" id="A0AAV7Y6V8"/>
<feature type="transmembrane region" description="Helical" evidence="1">
    <location>
        <begin position="92"/>
        <end position="109"/>
    </location>
</feature>